<sequence length="237" mass="26968">MSTFRDVEVDDWLRRGLPGRCAFCLAPSEAGRPWCRDCFALLPWNLASCPRCAEPQPGWFRGRVCGHCLRRPPAFQRTRVPLRYEGEIVRLMQRFKFHASPRAGTVLLALLTAAWSERDVPMPEALLAVPLHPERARRRGFDQAGWLARRLARRLGIPIRVARRRRNTPSQRGLGRRERRANLRSAFEVPTRLPPRVALLDDVMTTGATLEALAEACRRAGAEHIEAWAIARTPRGQ</sequence>
<dbReference type="Proteomes" id="UP000547614">
    <property type="component" value="Unassembled WGS sequence"/>
</dbReference>
<comment type="similarity">
    <text evidence="1">Belongs to the ComF/GntX family.</text>
</comment>
<dbReference type="RefSeq" id="WP_183324087.1">
    <property type="nucleotide sequence ID" value="NZ_JACHXP010000002.1"/>
</dbReference>
<evidence type="ECO:0000256" key="1">
    <source>
        <dbReference type="ARBA" id="ARBA00008007"/>
    </source>
</evidence>
<proteinExistence type="inferred from homology"/>
<dbReference type="InterPro" id="IPR029057">
    <property type="entry name" value="PRTase-like"/>
</dbReference>
<comment type="caution">
    <text evidence="3">The sequence shown here is derived from an EMBL/GenBank/DDBJ whole genome shotgun (WGS) entry which is preliminary data.</text>
</comment>
<evidence type="ECO:0000313" key="3">
    <source>
        <dbReference type="EMBL" id="MBB3189335.1"/>
    </source>
</evidence>
<evidence type="ECO:0000313" key="4">
    <source>
        <dbReference type="Proteomes" id="UP000547614"/>
    </source>
</evidence>
<accession>A0A839V6B1</accession>
<dbReference type="Gene3D" id="3.40.50.2020">
    <property type="match status" value="1"/>
</dbReference>
<dbReference type="PANTHER" id="PTHR47505:SF1">
    <property type="entry name" value="DNA UTILIZATION PROTEIN YHGH"/>
    <property type="match status" value="1"/>
</dbReference>
<dbReference type="InterPro" id="IPR000836">
    <property type="entry name" value="PRTase_dom"/>
</dbReference>
<dbReference type="InterPro" id="IPR051910">
    <property type="entry name" value="ComF/GntX_DNA_util-trans"/>
</dbReference>
<gene>
    <name evidence="3" type="ORF">FHR94_000557</name>
</gene>
<organism evidence="3 4">
    <name type="scientific">Halomonas cerina</name>
    <dbReference type="NCBI Taxonomy" id="447424"/>
    <lineage>
        <taxon>Bacteria</taxon>
        <taxon>Pseudomonadati</taxon>
        <taxon>Pseudomonadota</taxon>
        <taxon>Gammaproteobacteria</taxon>
        <taxon>Oceanospirillales</taxon>
        <taxon>Halomonadaceae</taxon>
        <taxon>Halomonas</taxon>
    </lineage>
</organism>
<protein>
    <submittedName>
        <fullName evidence="3">ComF family protein</fullName>
    </submittedName>
</protein>
<feature type="domain" description="Double zinc ribbon" evidence="2">
    <location>
        <begin position="17"/>
        <end position="69"/>
    </location>
</feature>
<dbReference type="AlphaFoldDB" id="A0A839V6B1"/>
<dbReference type="CDD" id="cd06223">
    <property type="entry name" value="PRTases_typeI"/>
    <property type="match status" value="1"/>
</dbReference>
<dbReference type="EMBL" id="JACHXP010000002">
    <property type="protein sequence ID" value="MBB3189335.1"/>
    <property type="molecule type" value="Genomic_DNA"/>
</dbReference>
<dbReference type="InterPro" id="IPR044005">
    <property type="entry name" value="DZR_2"/>
</dbReference>
<name>A0A839V6B1_9GAMM</name>
<evidence type="ECO:0000259" key="2">
    <source>
        <dbReference type="Pfam" id="PF18912"/>
    </source>
</evidence>
<dbReference type="Pfam" id="PF18912">
    <property type="entry name" value="DZR_2"/>
    <property type="match status" value="1"/>
</dbReference>
<keyword evidence="4" id="KW-1185">Reference proteome</keyword>
<reference evidence="3 4" key="1">
    <citation type="submission" date="2020-08" db="EMBL/GenBank/DDBJ databases">
        <title>Genomic Encyclopedia of Type Strains, Phase III (KMG-III): the genomes of soil and plant-associated and newly described type strains.</title>
        <authorList>
            <person name="Whitman W."/>
        </authorList>
    </citation>
    <scope>NUCLEOTIDE SEQUENCE [LARGE SCALE GENOMIC DNA]</scope>
    <source>
        <strain evidence="3 4">CECT 7282</strain>
    </source>
</reference>
<dbReference type="PANTHER" id="PTHR47505">
    <property type="entry name" value="DNA UTILIZATION PROTEIN YHGH"/>
    <property type="match status" value="1"/>
</dbReference>
<dbReference type="SUPFAM" id="SSF53271">
    <property type="entry name" value="PRTase-like"/>
    <property type="match status" value="1"/>
</dbReference>